<organism evidence="2 3">
    <name type="scientific">Halovulum marinum</name>
    <dbReference type="NCBI Taxonomy" id="2662447"/>
    <lineage>
        <taxon>Bacteria</taxon>
        <taxon>Pseudomonadati</taxon>
        <taxon>Pseudomonadota</taxon>
        <taxon>Alphaproteobacteria</taxon>
        <taxon>Rhodobacterales</taxon>
        <taxon>Paracoccaceae</taxon>
        <taxon>Halovulum</taxon>
    </lineage>
</organism>
<keyword evidence="3" id="KW-1185">Reference proteome</keyword>
<reference evidence="2 3" key="1">
    <citation type="submission" date="2019-10" db="EMBL/GenBank/DDBJ databases">
        <title>Cognatihalovulum marinum gen. nov. sp. nov., a new member of the family Rhodobacteraceae isolated from deep seawater of the Northwest Indian Ocean.</title>
        <authorList>
            <person name="Ruan C."/>
            <person name="Wang J."/>
            <person name="Zheng X."/>
            <person name="Song L."/>
            <person name="Zhu Y."/>
            <person name="Huang Y."/>
            <person name="Lu Z."/>
            <person name="Du W."/>
            <person name="Huang L."/>
            <person name="Dai X."/>
        </authorList>
    </citation>
    <scope>NUCLEOTIDE SEQUENCE [LARGE SCALE GENOMIC DNA]</scope>
    <source>
        <strain evidence="2 3">2CG4</strain>
    </source>
</reference>
<gene>
    <name evidence="2" type="ORF">GE300_16545</name>
</gene>
<sequence length="83" mass="8885">MKTVITAAVLLASATAFTASAQGMGEGLSMLELAVDNELQRLNVQDVDPMALTLSQLAIIRGIVEGDESDNDKKRRIEAVVNR</sequence>
<name>A0A6L5Z577_9RHOB</name>
<feature type="signal peptide" evidence="1">
    <location>
        <begin position="1"/>
        <end position="21"/>
    </location>
</feature>
<accession>A0A6L5Z577</accession>
<comment type="caution">
    <text evidence="2">The sequence shown here is derived from an EMBL/GenBank/DDBJ whole genome shotgun (WGS) entry which is preliminary data.</text>
</comment>
<dbReference type="RefSeq" id="WP_154448092.1">
    <property type="nucleotide sequence ID" value="NZ_WIND01000016.1"/>
</dbReference>
<dbReference type="AlphaFoldDB" id="A0A6L5Z577"/>
<protein>
    <submittedName>
        <fullName evidence="2">Uncharacterized protein</fullName>
    </submittedName>
</protein>
<evidence type="ECO:0000313" key="3">
    <source>
        <dbReference type="Proteomes" id="UP000474957"/>
    </source>
</evidence>
<keyword evidence="1" id="KW-0732">Signal</keyword>
<evidence type="ECO:0000313" key="2">
    <source>
        <dbReference type="EMBL" id="MSU91194.1"/>
    </source>
</evidence>
<dbReference type="EMBL" id="WIND01000016">
    <property type="protein sequence ID" value="MSU91194.1"/>
    <property type="molecule type" value="Genomic_DNA"/>
</dbReference>
<feature type="chain" id="PRO_5026810612" evidence="1">
    <location>
        <begin position="22"/>
        <end position="83"/>
    </location>
</feature>
<dbReference type="Proteomes" id="UP000474957">
    <property type="component" value="Unassembled WGS sequence"/>
</dbReference>
<proteinExistence type="predicted"/>
<evidence type="ECO:0000256" key="1">
    <source>
        <dbReference type="SAM" id="SignalP"/>
    </source>
</evidence>